<dbReference type="InterPro" id="IPR022635">
    <property type="entry name" value="DNA_polIII_beta_C"/>
</dbReference>
<comment type="subcellular location">
    <subcellularLocation>
        <location evidence="1 9">Cytoplasm</location>
    </subcellularLocation>
</comment>
<feature type="domain" description="DNA polymerase III beta sliding clamp central" evidence="11">
    <location>
        <begin position="130"/>
        <end position="242"/>
    </location>
</feature>
<dbReference type="PANTHER" id="PTHR30478:SF0">
    <property type="entry name" value="BETA SLIDING CLAMP"/>
    <property type="match status" value="1"/>
</dbReference>
<proteinExistence type="inferred from homology"/>
<dbReference type="PIRSF" id="PIRSF000804">
    <property type="entry name" value="DNA_pol_III_b"/>
    <property type="match status" value="1"/>
</dbReference>
<keyword evidence="6 9" id="KW-0235">DNA replication</keyword>
<dbReference type="SUPFAM" id="SSF55979">
    <property type="entry name" value="DNA clamp"/>
    <property type="match status" value="3"/>
</dbReference>
<keyword evidence="3 9" id="KW-0963">Cytoplasm</keyword>
<comment type="function">
    <text evidence="9">Confers DNA tethering and processivity to DNA polymerases and other proteins. Acts as a clamp, forming a ring around DNA (a reaction catalyzed by the clamp-loading complex) which diffuses in an ATP-independent manner freely and bidirectionally along dsDNA. Initially characterized for its ability to contact the catalytic subunit of DNA polymerase III (Pol III), a complex, multichain enzyme responsible for most of the replicative synthesis in bacteria; Pol III exhibits 3'-5' exonuclease proofreading activity. The beta chain is required for initiation of replication as well as for processivity of DNA replication.</text>
</comment>
<dbReference type="Pfam" id="PF02767">
    <property type="entry name" value="DNA_pol3_beta_2"/>
    <property type="match status" value="1"/>
</dbReference>
<keyword evidence="8" id="KW-0238">DNA-binding</keyword>
<dbReference type="GO" id="GO:0008408">
    <property type="term" value="F:3'-5' exonuclease activity"/>
    <property type="evidence" value="ECO:0007669"/>
    <property type="project" value="InterPro"/>
</dbReference>
<dbReference type="NCBIfam" id="TIGR00663">
    <property type="entry name" value="dnan"/>
    <property type="match status" value="1"/>
</dbReference>
<keyword evidence="4 9" id="KW-0808">Transferase</keyword>
<name>A0A2H0UF84_9BACT</name>
<dbReference type="GO" id="GO:0006271">
    <property type="term" value="P:DNA strand elongation involved in DNA replication"/>
    <property type="evidence" value="ECO:0007669"/>
    <property type="project" value="TreeGrafter"/>
</dbReference>
<dbReference type="InterPro" id="IPR046938">
    <property type="entry name" value="DNA_clamp_sf"/>
</dbReference>
<dbReference type="CDD" id="cd00140">
    <property type="entry name" value="beta_clamp"/>
    <property type="match status" value="1"/>
</dbReference>
<evidence type="ECO:0000256" key="4">
    <source>
        <dbReference type="ARBA" id="ARBA00022679"/>
    </source>
</evidence>
<evidence type="ECO:0000256" key="5">
    <source>
        <dbReference type="ARBA" id="ARBA00022695"/>
    </source>
</evidence>
<evidence type="ECO:0000256" key="7">
    <source>
        <dbReference type="ARBA" id="ARBA00022932"/>
    </source>
</evidence>
<accession>A0A2H0UF84</accession>
<dbReference type="Gene3D" id="3.70.10.10">
    <property type="match status" value="1"/>
</dbReference>
<dbReference type="PANTHER" id="PTHR30478">
    <property type="entry name" value="DNA POLYMERASE III SUBUNIT BETA"/>
    <property type="match status" value="1"/>
</dbReference>
<dbReference type="Proteomes" id="UP000229315">
    <property type="component" value="Unassembled WGS sequence"/>
</dbReference>
<evidence type="ECO:0000259" key="12">
    <source>
        <dbReference type="Pfam" id="PF02768"/>
    </source>
</evidence>
<dbReference type="GO" id="GO:0003887">
    <property type="term" value="F:DNA-directed DNA polymerase activity"/>
    <property type="evidence" value="ECO:0007669"/>
    <property type="project" value="UniProtKB-UniRule"/>
</dbReference>
<keyword evidence="5 9" id="KW-0548">Nucleotidyltransferase</keyword>
<organism evidence="13 14">
    <name type="scientific">Candidatus Kaiserbacteria bacterium CG10_big_fil_rev_8_21_14_0_10_45_20</name>
    <dbReference type="NCBI Taxonomy" id="1974607"/>
    <lineage>
        <taxon>Bacteria</taxon>
        <taxon>Candidatus Kaiseribacteriota</taxon>
    </lineage>
</organism>
<sequence>MKLEILKEDIDRAISSASKVSNKNLSLPVLGCVVVSAQNEHVIVRATNLDVSVEIPVKAKILEEGSVAVPAQIFSQTIATSTDTKITLFEKDNVLVVGGDHGDAKLKTLDVSEFPTLSYVKEGQGVAVSVPTKEVTKALKTVSFAASSSGMRPELSSIYLTLQEGVLITAATDSFRLAEAWVPVKTKQAIDPVLIPARNVQDILRVISEGDTTEIRVGENQCTFISGGAQITSRTIDGAFPEYKAIIPTAFVATTTMLTEDAVRAFRKVSVFSDSFGRVEIQNTPSKKQLLLGATNTQVGETQEAVDAVMEGEDVSMNFNIRYITDALSVLSSDSVVFKIAGEGKPVVIEESPNSGFMCLVMPMNK</sequence>
<comment type="similarity">
    <text evidence="2 9">Belongs to the beta sliding clamp family.</text>
</comment>
<dbReference type="GO" id="GO:0005737">
    <property type="term" value="C:cytoplasm"/>
    <property type="evidence" value="ECO:0007669"/>
    <property type="project" value="UniProtKB-SubCell"/>
</dbReference>
<dbReference type="InterPro" id="IPR001001">
    <property type="entry name" value="DNA_polIII_beta"/>
</dbReference>
<keyword evidence="7 9" id="KW-0239">DNA-directed DNA polymerase</keyword>
<evidence type="ECO:0000256" key="2">
    <source>
        <dbReference type="ARBA" id="ARBA00010752"/>
    </source>
</evidence>
<dbReference type="Gene3D" id="3.10.150.10">
    <property type="entry name" value="DNA Polymerase III, subunit A, domain 2"/>
    <property type="match status" value="1"/>
</dbReference>
<dbReference type="AlphaFoldDB" id="A0A2H0UF84"/>
<dbReference type="EMBL" id="PFBH01000016">
    <property type="protein sequence ID" value="PIR85069.1"/>
    <property type="molecule type" value="Genomic_DNA"/>
</dbReference>
<dbReference type="GO" id="GO:0009360">
    <property type="term" value="C:DNA polymerase III complex"/>
    <property type="evidence" value="ECO:0007669"/>
    <property type="project" value="InterPro"/>
</dbReference>
<evidence type="ECO:0000259" key="10">
    <source>
        <dbReference type="Pfam" id="PF00712"/>
    </source>
</evidence>
<comment type="caution">
    <text evidence="13">The sequence shown here is derived from an EMBL/GenBank/DDBJ whole genome shotgun (WGS) entry which is preliminary data.</text>
</comment>
<feature type="domain" description="DNA polymerase III beta sliding clamp C-terminal" evidence="12">
    <location>
        <begin position="245"/>
        <end position="364"/>
    </location>
</feature>
<comment type="subunit">
    <text evidence="9">Forms a ring-shaped head-to-tail homodimer around DNA.</text>
</comment>
<dbReference type="InterPro" id="IPR022637">
    <property type="entry name" value="DNA_polIII_beta_cen"/>
</dbReference>
<feature type="domain" description="DNA polymerase III beta sliding clamp N-terminal" evidence="10">
    <location>
        <begin position="1"/>
        <end position="117"/>
    </location>
</feature>
<evidence type="ECO:0000256" key="6">
    <source>
        <dbReference type="ARBA" id="ARBA00022705"/>
    </source>
</evidence>
<evidence type="ECO:0000256" key="9">
    <source>
        <dbReference type="PIRNR" id="PIRNR000804"/>
    </source>
</evidence>
<evidence type="ECO:0000313" key="14">
    <source>
        <dbReference type="Proteomes" id="UP000229315"/>
    </source>
</evidence>
<protein>
    <recommendedName>
        <fullName evidence="9">Beta sliding clamp</fullName>
    </recommendedName>
</protein>
<dbReference type="InterPro" id="IPR022634">
    <property type="entry name" value="DNA_polIII_beta_N"/>
</dbReference>
<evidence type="ECO:0000256" key="3">
    <source>
        <dbReference type="ARBA" id="ARBA00022490"/>
    </source>
</evidence>
<evidence type="ECO:0000259" key="11">
    <source>
        <dbReference type="Pfam" id="PF02767"/>
    </source>
</evidence>
<evidence type="ECO:0000313" key="13">
    <source>
        <dbReference type="EMBL" id="PIR85069.1"/>
    </source>
</evidence>
<gene>
    <name evidence="13" type="primary">dnaN</name>
    <name evidence="13" type="ORF">COU15_02755</name>
</gene>
<evidence type="ECO:0000256" key="1">
    <source>
        <dbReference type="ARBA" id="ARBA00004496"/>
    </source>
</evidence>
<dbReference type="Pfam" id="PF02768">
    <property type="entry name" value="DNA_pol3_beta_3"/>
    <property type="match status" value="1"/>
</dbReference>
<dbReference type="Pfam" id="PF00712">
    <property type="entry name" value="DNA_pol3_beta"/>
    <property type="match status" value="1"/>
</dbReference>
<dbReference type="GO" id="GO:0003677">
    <property type="term" value="F:DNA binding"/>
    <property type="evidence" value="ECO:0007669"/>
    <property type="project" value="UniProtKB-UniRule"/>
</dbReference>
<reference evidence="14" key="1">
    <citation type="submission" date="2017-09" db="EMBL/GenBank/DDBJ databases">
        <title>Depth-based differentiation of microbial function through sediment-hosted aquifers and enrichment of novel symbionts in the deep terrestrial subsurface.</title>
        <authorList>
            <person name="Probst A.J."/>
            <person name="Ladd B."/>
            <person name="Jarett J.K."/>
            <person name="Geller-Mcgrath D.E."/>
            <person name="Sieber C.M.K."/>
            <person name="Emerson J.B."/>
            <person name="Anantharaman K."/>
            <person name="Thomas B.C."/>
            <person name="Malmstrom R."/>
            <person name="Stieglmeier M."/>
            <person name="Klingl A."/>
            <person name="Woyke T."/>
            <person name="Ryan C.M."/>
            <person name="Banfield J.F."/>
        </authorList>
    </citation>
    <scope>NUCLEOTIDE SEQUENCE [LARGE SCALE GENOMIC DNA]</scope>
</reference>
<evidence type="ECO:0000256" key="8">
    <source>
        <dbReference type="ARBA" id="ARBA00023125"/>
    </source>
</evidence>
<dbReference type="SMART" id="SM00480">
    <property type="entry name" value="POL3Bc"/>
    <property type="match status" value="1"/>
</dbReference>